<evidence type="ECO:0000256" key="3">
    <source>
        <dbReference type="ARBA" id="ARBA00023082"/>
    </source>
</evidence>
<dbReference type="Gene3D" id="1.10.1740.10">
    <property type="match status" value="1"/>
</dbReference>
<name>A0A150TIJ0_SORCE</name>
<dbReference type="CDD" id="cd06171">
    <property type="entry name" value="Sigma70_r4"/>
    <property type="match status" value="1"/>
</dbReference>
<reference evidence="9 10" key="1">
    <citation type="submission" date="2014-02" db="EMBL/GenBank/DDBJ databases">
        <title>The small core and large imbalanced accessory genome model reveals a collaborative survival strategy of Sorangium cellulosum strains in nature.</title>
        <authorList>
            <person name="Han K."/>
            <person name="Peng R."/>
            <person name="Blom J."/>
            <person name="Li Y.-Z."/>
        </authorList>
    </citation>
    <scope>NUCLEOTIDE SEQUENCE [LARGE SCALE GENOMIC DNA]</scope>
    <source>
        <strain evidence="9 10">So0007-03</strain>
    </source>
</reference>
<protein>
    <submittedName>
        <fullName evidence="9">RNA polymerase subunit sigma</fullName>
    </submittedName>
</protein>
<sequence length="363" mass="40435">MDKPASLSSSFELFRRIARRLGVPARHAEDVAQDALLRGLEADRRIEPGGDPAAYRVAIAANQARDHVRRARRRGEVLTSFDQSEQSEIRAELPDPEELLRGRQRHVRVRSLIDRVDPKDRHLLIRHDLEEIPLAQVAAELGLTTEAVKTQHRRALERLREEKLRWIAEEHARGRDGDACVPLAFGWHRRESWPTTLRRLALRIIVQGSLVVLTGTLVAEVSPRLEPWLLPAAIRAPGTMPVRQEGGALAQEGGTSSATAPVAPAAREISTSTYTTDARADAAVDQPPAPPIATARRASTSGSAARSTVSEREWNLIRDARSALDAHNAIADLEARRLLEVHAREFPRGRLTREREALLRQIR</sequence>
<keyword evidence="5" id="KW-0804">Transcription</keyword>
<dbReference type="Proteomes" id="UP000075502">
    <property type="component" value="Unassembled WGS sequence"/>
</dbReference>
<accession>A0A150TIJ0</accession>
<dbReference type="Pfam" id="PF04542">
    <property type="entry name" value="Sigma70_r2"/>
    <property type="match status" value="1"/>
</dbReference>
<dbReference type="Gene3D" id="1.10.10.10">
    <property type="entry name" value="Winged helix-like DNA-binding domain superfamily/Winged helix DNA-binding domain"/>
    <property type="match status" value="1"/>
</dbReference>
<dbReference type="InterPro" id="IPR036388">
    <property type="entry name" value="WH-like_DNA-bd_sf"/>
</dbReference>
<evidence type="ECO:0000259" key="8">
    <source>
        <dbReference type="Pfam" id="PF04545"/>
    </source>
</evidence>
<evidence type="ECO:0000256" key="6">
    <source>
        <dbReference type="SAM" id="MobiDB-lite"/>
    </source>
</evidence>
<evidence type="ECO:0000256" key="2">
    <source>
        <dbReference type="ARBA" id="ARBA00023015"/>
    </source>
</evidence>
<dbReference type="InterPro" id="IPR007630">
    <property type="entry name" value="RNA_pol_sigma70_r4"/>
</dbReference>
<dbReference type="InterPro" id="IPR039425">
    <property type="entry name" value="RNA_pol_sigma-70-like"/>
</dbReference>
<dbReference type="Pfam" id="PF04545">
    <property type="entry name" value="Sigma70_r4"/>
    <property type="match status" value="1"/>
</dbReference>
<comment type="caution">
    <text evidence="9">The sequence shown here is derived from an EMBL/GenBank/DDBJ whole genome shotgun (WGS) entry which is preliminary data.</text>
</comment>
<keyword evidence="3" id="KW-0731">Sigma factor</keyword>
<evidence type="ECO:0000259" key="7">
    <source>
        <dbReference type="Pfam" id="PF04542"/>
    </source>
</evidence>
<evidence type="ECO:0000256" key="5">
    <source>
        <dbReference type="ARBA" id="ARBA00023163"/>
    </source>
</evidence>
<proteinExistence type="inferred from homology"/>
<evidence type="ECO:0000256" key="1">
    <source>
        <dbReference type="ARBA" id="ARBA00010641"/>
    </source>
</evidence>
<comment type="similarity">
    <text evidence="1">Belongs to the sigma-70 factor family. ECF subfamily.</text>
</comment>
<organism evidence="9 10">
    <name type="scientific">Sorangium cellulosum</name>
    <name type="common">Polyangium cellulosum</name>
    <dbReference type="NCBI Taxonomy" id="56"/>
    <lineage>
        <taxon>Bacteria</taxon>
        <taxon>Pseudomonadati</taxon>
        <taxon>Myxococcota</taxon>
        <taxon>Polyangia</taxon>
        <taxon>Polyangiales</taxon>
        <taxon>Polyangiaceae</taxon>
        <taxon>Sorangium</taxon>
    </lineage>
</organism>
<dbReference type="PANTHER" id="PTHR43133:SF8">
    <property type="entry name" value="RNA POLYMERASE SIGMA FACTOR HI_1459-RELATED"/>
    <property type="match status" value="1"/>
</dbReference>
<evidence type="ECO:0000313" key="10">
    <source>
        <dbReference type="Proteomes" id="UP000075502"/>
    </source>
</evidence>
<dbReference type="InterPro" id="IPR013324">
    <property type="entry name" value="RNA_pol_sigma_r3/r4-like"/>
</dbReference>
<feature type="domain" description="RNA polymerase sigma-70 region 2" evidence="7">
    <location>
        <begin position="14"/>
        <end position="74"/>
    </location>
</feature>
<gene>
    <name evidence="9" type="ORF">BE21_03920</name>
</gene>
<dbReference type="SUPFAM" id="SSF88946">
    <property type="entry name" value="Sigma2 domain of RNA polymerase sigma factors"/>
    <property type="match status" value="1"/>
</dbReference>
<dbReference type="InterPro" id="IPR007627">
    <property type="entry name" value="RNA_pol_sigma70_r2"/>
</dbReference>
<dbReference type="SUPFAM" id="SSF88659">
    <property type="entry name" value="Sigma3 and sigma4 domains of RNA polymerase sigma factors"/>
    <property type="match status" value="1"/>
</dbReference>
<dbReference type="GO" id="GO:0006352">
    <property type="term" value="P:DNA-templated transcription initiation"/>
    <property type="evidence" value="ECO:0007669"/>
    <property type="project" value="InterPro"/>
</dbReference>
<feature type="region of interest" description="Disordered" evidence="6">
    <location>
        <begin position="283"/>
        <end position="310"/>
    </location>
</feature>
<dbReference type="NCBIfam" id="TIGR02937">
    <property type="entry name" value="sigma70-ECF"/>
    <property type="match status" value="1"/>
</dbReference>
<feature type="compositionally biased region" description="Low complexity" evidence="6">
    <location>
        <begin position="283"/>
        <end position="308"/>
    </location>
</feature>
<dbReference type="EMBL" id="JEME01002365">
    <property type="protein sequence ID" value="KYG04513.1"/>
    <property type="molecule type" value="Genomic_DNA"/>
</dbReference>
<evidence type="ECO:0000313" key="9">
    <source>
        <dbReference type="EMBL" id="KYG04513.1"/>
    </source>
</evidence>
<keyword evidence="2" id="KW-0805">Transcription regulation</keyword>
<keyword evidence="4" id="KW-0238">DNA-binding</keyword>
<dbReference type="InterPro" id="IPR014284">
    <property type="entry name" value="RNA_pol_sigma-70_dom"/>
</dbReference>
<feature type="domain" description="RNA polymerase sigma-70 region 4" evidence="8">
    <location>
        <begin position="113"/>
        <end position="161"/>
    </location>
</feature>
<dbReference type="GO" id="GO:0016987">
    <property type="term" value="F:sigma factor activity"/>
    <property type="evidence" value="ECO:0007669"/>
    <property type="project" value="UniProtKB-KW"/>
</dbReference>
<dbReference type="PANTHER" id="PTHR43133">
    <property type="entry name" value="RNA POLYMERASE ECF-TYPE SIGMA FACTO"/>
    <property type="match status" value="1"/>
</dbReference>
<dbReference type="AlphaFoldDB" id="A0A150TIJ0"/>
<dbReference type="GO" id="GO:0003677">
    <property type="term" value="F:DNA binding"/>
    <property type="evidence" value="ECO:0007669"/>
    <property type="project" value="UniProtKB-KW"/>
</dbReference>
<dbReference type="InterPro" id="IPR013325">
    <property type="entry name" value="RNA_pol_sigma_r2"/>
</dbReference>
<evidence type="ECO:0000256" key="4">
    <source>
        <dbReference type="ARBA" id="ARBA00023125"/>
    </source>
</evidence>